<feature type="domain" description="GmrSD restriction endonucleases C-terminal" evidence="2">
    <location>
        <begin position="646"/>
        <end position="772"/>
    </location>
</feature>
<evidence type="ECO:0000259" key="1">
    <source>
        <dbReference type="Pfam" id="PF03235"/>
    </source>
</evidence>
<keyword evidence="4" id="KW-1185">Reference proteome</keyword>
<reference evidence="3 4" key="1">
    <citation type="submission" date="2020-09" db="EMBL/GenBank/DDBJ databases">
        <title>novel species in genus Nocardioides.</title>
        <authorList>
            <person name="Zhang G."/>
        </authorList>
    </citation>
    <scope>NUCLEOTIDE SEQUENCE [LARGE SCALE GENOMIC DNA]</scope>
    <source>
        <strain evidence="3 4">KCTC 39551</strain>
    </source>
</reference>
<dbReference type="RefSeq" id="WP_191193179.1">
    <property type="nucleotide sequence ID" value="NZ_JACXYZ010000001.1"/>
</dbReference>
<organism evidence="3 4">
    <name type="scientific">Nocardioides cavernae</name>
    <dbReference type="NCBI Taxonomy" id="1921566"/>
    <lineage>
        <taxon>Bacteria</taxon>
        <taxon>Bacillati</taxon>
        <taxon>Actinomycetota</taxon>
        <taxon>Actinomycetes</taxon>
        <taxon>Propionibacteriales</taxon>
        <taxon>Nocardioidaceae</taxon>
        <taxon>Nocardioides</taxon>
    </lineage>
</organism>
<dbReference type="PANTHER" id="PTHR35149">
    <property type="entry name" value="SLL5132 PROTEIN"/>
    <property type="match status" value="1"/>
</dbReference>
<evidence type="ECO:0000259" key="2">
    <source>
        <dbReference type="Pfam" id="PF07510"/>
    </source>
</evidence>
<evidence type="ECO:0000313" key="3">
    <source>
        <dbReference type="EMBL" id="MBD3923292.1"/>
    </source>
</evidence>
<dbReference type="InterPro" id="IPR004919">
    <property type="entry name" value="GmrSD_N"/>
</dbReference>
<dbReference type="InterPro" id="IPR011089">
    <property type="entry name" value="GmrSD_C"/>
</dbReference>
<proteinExistence type="predicted"/>
<sequence>MAGSRTANRKVLVTTTDVDALFKPTSASVRQLLSDLVGGFSIPSYQRPYRWMPADMRRLCEDLIAGLDRLVKDPSAVAFVGAIITVSGAGDEHPTAPSDARQIIDGQQRLTTIVMLAIALHEQLGNVHDKLSTSRSIPSEEAEWFDEHISEVRGQLFLCLSDQKNYGDEAFKKLPKITRGITDLWGNRASTARYLSPIANLIHGYLVHTDGVLYTPERPALEIKPESTGSSPADFDYLHLRYQQLRRMTRDIAKGSEGDLADSIDLQSVLGSGSAVLKSLFKTSSDTAPALRALASTNEDVAHALRLLLFARFLLERVAVTQINAKDESYAFDLFDSLNTTGEPLTAFETFVPLVVQAEGFEDYASSDSFEHIALTSRLLSADEGNVQRQTERLMTSFILADAGVKVASKHNEQRRELTRLYRTAENDAQRRAMTRQLADCALCYFHLWQRLELARGATGVEGSLGEESLFSLRFLAKLNHTIVLAPLSRYYSRWVMDPTAASVAQLEVVIKASTAFSVLWRTAHGGTDGIDGVYRRLMSQGCGIISAPLARTDGQTHDIRSLPPAQDVVDAYRHLLANSNTFAVSSIEDWLGHAAARPIYDDQAELSRFLLLVAGHHAVADGSTGLTKDGQEADHTAMLRAERYTSDDRLATVEHVAPQTRGDNGWNADIYMSPSAVSMLGNLTLLPIDDNSFISNRPWCEKKAIYGALSADAPDETKNILETAVSAGLGLTPEKQEYLVERRQHLPMLRAISQYDGEWTREFIQARTLHLLGRAWSKLDAWLPDEEQEV</sequence>
<dbReference type="EMBL" id="JACXYZ010000001">
    <property type="protein sequence ID" value="MBD3923292.1"/>
    <property type="molecule type" value="Genomic_DNA"/>
</dbReference>
<protein>
    <submittedName>
        <fullName evidence="3">DUF262 domain-containing protein</fullName>
    </submittedName>
</protein>
<accession>A0ABR8N540</accession>
<dbReference type="Pfam" id="PF03235">
    <property type="entry name" value="GmrSD_N"/>
    <property type="match status" value="1"/>
</dbReference>
<dbReference type="Proteomes" id="UP000618818">
    <property type="component" value="Unassembled WGS sequence"/>
</dbReference>
<comment type="caution">
    <text evidence="3">The sequence shown here is derived from an EMBL/GenBank/DDBJ whole genome shotgun (WGS) entry which is preliminary data.</text>
</comment>
<gene>
    <name evidence="3" type="ORF">IEZ26_01555</name>
</gene>
<feature type="domain" description="GmrSD restriction endonucleases N-terminal" evidence="1">
    <location>
        <begin position="31"/>
        <end position="351"/>
    </location>
</feature>
<dbReference type="PANTHER" id="PTHR35149:SF1">
    <property type="entry name" value="DUF5655 DOMAIN-CONTAINING PROTEIN"/>
    <property type="match status" value="1"/>
</dbReference>
<dbReference type="Pfam" id="PF07510">
    <property type="entry name" value="GmrSD_C"/>
    <property type="match status" value="1"/>
</dbReference>
<evidence type="ECO:0000313" key="4">
    <source>
        <dbReference type="Proteomes" id="UP000618818"/>
    </source>
</evidence>
<name>A0ABR8N540_9ACTN</name>